<evidence type="ECO:0000256" key="6">
    <source>
        <dbReference type="ARBA" id="ARBA00023136"/>
    </source>
</evidence>
<dbReference type="Proteomes" id="UP000807850">
    <property type="component" value="Unassembled WGS sequence"/>
</dbReference>
<comment type="subcellular location">
    <subcellularLocation>
        <location evidence="1 7">Cell membrane</location>
        <topology evidence="1 7">Multi-pass membrane protein</topology>
    </subcellularLocation>
</comment>
<comment type="similarity">
    <text evidence="2 7">Belongs to the cytochrome c oxidase subunit 3 family.</text>
</comment>
<evidence type="ECO:0000256" key="8">
    <source>
        <dbReference type="SAM" id="Phobius"/>
    </source>
</evidence>
<dbReference type="InterPro" id="IPR035973">
    <property type="entry name" value="Cyt_c_oxidase_su3-like_sf"/>
</dbReference>
<evidence type="ECO:0000256" key="7">
    <source>
        <dbReference type="RuleBase" id="RU003376"/>
    </source>
</evidence>
<dbReference type="GO" id="GO:0004129">
    <property type="term" value="F:cytochrome-c oxidase activity"/>
    <property type="evidence" value="ECO:0007669"/>
    <property type="project" value="InterPro"/>
</dbReference>
<dbReference type="SUPFAM" id="SSF81452">
    <property type="entry name" value="Cytochrome c oxidase subunit III-like"/>
    <property type="match status" value="1"/>
</dbReference>
<feature type="transmembrane region" description="Helical" evidence="8">
    <location>
        <begin position="6"/>
        <end position="24"/>
    </location>
</feature>
<sequence length="176" mass="19880">MLFWAFLGSECMFFGSLIATYLVYRGRDQVGPHPHEIFSIPFTSFSAFVLLMSSLTMVLALAAIQRGDQKKGSLWLAATALLGMTFVGGQCYEFTEFFYKGLHLQTNLFGSTFFVLTGFHGTHVTVGVIWLWTLFTLAVRGKIPKEKALDVEIAGLYWHFVDIVWIAIFTLVYLIQ</sequence>
<feature type="transmembrane region" description="Helical" evidence="8">
    <location>
        <begin position="72"/>
        <end position="92"/>
    </location>
</feature>
<dbReference type="PROSITE" id="PS50253">
    <property type="entry name" value="COX3"/>
    <property type="match status" value="1"/>
</dbReference>
<feature type="domain" description="Heme-copper oxidase subunit III family profile" evidence="9">
    <location>
        <begin position="1"/>
        <end position="176"/>
    </location>
</feature>
<dbReference type="Gene3D" id="1.20.120.80">
    <property type="entry name" value="Cytochrome c oxidase, subunit III, four-helix bundle"/>
    <property type="match status" value="1"/>
</dbReference>
<evidence type="ECO:0000256" key="4">
    <source>
        <dbReference type="ARBA" id="ARBA00022692"/>
    </source>
</evidence>
<dbReference type="PANTHER" id="PTHR11403">
    <property type="entry name" value="CYTOCHROME C OXIDASE SUBUNIT III"/>
    <property type="match status" value="1"/>
</dbReference>
<evidence type="ECO:0000256" key="2">
    <source>
        <dbReference type="ARBA" id="ARBA00010581"/>
    </source>
</evidence>
<keyword evidence="5 8" id="KW-1133">Transmembrane helix</keyword>
<dbReference type="FunFam" id="1.20.120.80:FF:000001">
    <property type="entry name" value="Cytochrome (Ubi)quinol oxidase subunit III"/>
    <property type="match status" value="1"/>
</dbReference>
<feature type="transmembrane region" description="Helical" evidence="8">
    <location>
        <begin position="45"/>
        <end position="66"/>
    </location>
</feature>
<dbReference type="InterPro" id="IPR013833">
    <property type="entry name" value="Cyt_c_oxidase_su3_a-hlx"/>
</dbReference>
<dbReference type="EMBL" id="JACQAY010000248">
    <property type="protein sequence ID" value="MBI3540108.1"/>
    <property type="molecule type" value="Genomic_DNA"/>
</dbReference>
<feature type="transmembrane region" description="Helical" evidence="8">
    <location>
        <begin position="113"/>
        <end position="135"/>
    </location>
</feature>
<dbReference type="Pfam" id="PF00510">
    <property type="entry name" value="COX3"/>
    <property type="match status" value="1"/>
</dbReference>
<dbReference type="GO" id="GO:0019646">
    <property type="term" value="P:aerobic electron transport chain"/>
    <property type="evidence" value="ECO:0007669"/>
    <property type="project" value="InterPro"/>
</dbReference>
<evidence type="ECO:0000256" key="3">
    <source>
        <dbReference type="ARBA" id="ARBA00022475"/>
    </source>
</evidence>
<evidence type="ECO:0000256" key="1">
    <source>
        <dbReference type="ARBA" id="ARBA00004651"/>
    </source>
</evidence>
<protein>
    <submittedName>
        <fullName evidence="10">Cytochrome c oxidase subunit 3</fullName>
    </submittedName>
</protein>
<dbReference type="PANTHER" id="PTHR11403:SF2">
    <property type="entry name" value="CYTOCHROME BO(3) UBIQUINOL OXIDASE SUBUNIT 3"/>
    <property type="match status" value="1"/>
</dbReference>
<evidence type="ECO:0000256" key="5">
    <source>
        <dbReference type="ARBA" id="ARBA00022989"/>
    </source>
</evidence>
<keyword evidence="3" id="KW-1003">Cell membrane</keyword>
<proteinExistence type="inferred from homology"/>
<feature type="transmembrane region" description="Helical" evidence="8">
    <location>
        <begin position="155"/>
        <end position="175"/>
    </location>
</feature>
<dbReference type="InterPro" id="IPR000298">
    <property type="entry name" value="Cyt_c_oxidase-like_su3"/>
</dbReference>
<evidence type="ECO:0000259" key="9">
    <source>
        <dbReference type="PROSITE" id="PS50253"/>
    </source>
</evidence>
<name>A0A9D6LBH9_UNCEI</name>
<organism evidence="10 11">
    <name type="scientific">Eiseniibacteriota bacterium</name>
    <dbReference type="NCBI Taxonomy" id="2212470"/>
    <lineage>
        <taxon>Bacteria</taxon>
        <taxon>Candidatus Eiseniibacteriota</taxon>
    </lineage>
</organism>
<evidence type="ECO:0000313" key="11">
    <source>
        <dbReference type="Proteomes" id="UP000807850"/>
    </source>
</evidence>
<evidence type="ECO:0000313" key="10">
    <source>
        <dbReference type="EMBL" id="MBI3540108.1"/>
    </source>
</evidence>
<dbReference type="AlphaFoldDB" id="A0A9D6LBH9"/>
<dbReference type="InterPro" id="IPR024791">
    <property type="entry name" value="Cyt_c/ubiquinol_Oxase_su3"/>
</dbReference>
<comment type="caution">
    <text evidence="10">The sequence shown here is derived from an EMBL/GenBank/DDBJ whole genome shotgun (WGS) entry which is preliminary data.</text>
</comment>
<keyword evidence="6 8" id="KW-0472">Membrane</keyword>
<dbReference type="GO" id="GO:0005886">
    <property type="term" value="C:plasma membrane"/>
    <property type="evidence" value="ECO:0007669"/>
    <property type="project" value="UniProtKB-SubCell"/>
</dbReference>
<keyword evidence="4 7" id="KW-0812">Transmembrane</keyword>
<reference evidence="10" key="1">
    <citation type="submission" date="2020-07" db="EMBL/GenBank/DDBJ databases">
        <title>Huge and variable diversity of episymbiotic CPR bacteria and DPANN archaea in groundwater ecosystems.</title>
        <authorList>
            <person name="He C.Y."/>
            <person name="Keren R."/>
            <person name="Whittaker M."/>
            <person name="Farag I.F."/>
            <person name="Doudna J."/>
            <person name="Cate J.H.D."/>
            <person name="Banfield J.F."/>
        </authorList>
    </citation>
    <scope>NUCLEOTIDE SEQUENCE</scope>
    <source>
        <strain evidence="10">NC_groundwater_928_Pr1_S-0.2um_72_17</strain>
    </source>
</reference>
<accession>A0A9D6LBH9</accession>
<gene>
    <name evidence="10" type="ORF">HY076_07530</name>
</gene>